<evidence type="ECO:0000256" key="3">
    <source>
        <dbReference type="SAM" id="MobiDB-lite"/>
    </source>
</evidence>
<dbReference type="PROSITE" id="PS00463">
    <property type="entry name" value="ZN2_CY6_FUNGAL_1"/>
    <property type="match status" value="1"/>
</dbReference>
<organism evidence="5 6">
    <name type="scientific">Aaosphaeria arxii CBS 175.79</name>
    <dbReference type="NCBI Taxonomy" id="1450172"/>
    <lineage>
        <taxon>Eukaryota</taxon>
        <taxon>Fungi</taxon>
        <taxon>Dikarya</taxon>
        <taxon>Ascomycota</taxon>
        <taxon>Pezizomycotina</taxon>
        <taxon>Dothideomycetes</taxon>
        <taxon>Pleosporomycetidae</taxon>
        <taxon>Pleosporales</taxon>
        <taxon>Pleosporales incertae sedis</taxon>
        <taxon>Aaosphaeria</taxon>
    </lineage>
</organism>
<dbReference type="GO" id="GO:0005634">
    <property type="term" value="C:nucleus"/>
    <property type="evidence" value="ECO:0007669"/>
    <property type="project" value="UniProtKB-SubCell"/>
</dbReference>
<dbReference type="GO" id="GO:0008270">
    <property type="term" value="F:zinc ion binding"/>
    <property type="evidence" value="ECO:0007669"/>
    <property type="project" value="InterPro"/>
</dbReference>
<proteinExistence type="predicted"/>
<sequence>MPPAFALDKNATSDPANSSKKTKKTKSRNGCGRCKLKRLKCDETPGKCLQCEKRGIRCPGYEKTLKWSTKYEVLQPTLQWDVAHQGGDAALSGTSVNEVLLPPDVVSGFEALAAVLPSVKQRSEAIEEVHASPDQPDQSPESSEQLASATPHSTPDEQVFPLEFQDPLQIEPLADDSLDVDEEFGRNLSFDGLETITFADECAISDNLSDVEELWHSQDDTSSVGQPSPRLSRSLLLDYYRLPSPSPRASLDDMESMLVQHYFKDVCVLFSSFDSVLNPYRTTIGRIFQGSSSIYYAIQSMAAAHLANIFPNMTNVGIDMQRKACECLQTELPLVQRGQINGTTTFLSIILLGMTTSWHESSALGEEFLTTARSLILPKLLSSSEKEEVHRETQFFEESLIYWEMLMGYVTQDSLSFSGSGLRSRMMTRPAPAARNREGKIVPHPWTGIAPTIQFLFAEVGRLVRKERILAIFGGNDPRQRQENLLNAATLEEDLLAAEYPVADDLADPGDARTSKRDFIVIAESYRRAGLLELYRVFPSTLRKRLGLDKHTWTEPLDFECPTPRFETPYEDLDTKLWLNSLALHILGELETLPSSSGTCCLQPILFVSAASELKYVSSVDFFDVTSNDVKVQRARDFALKRLEEYSMRLPGKPIRKCINLVGEAWLALQLPAILKAHVRASSVFISSTSRQKYDVSKGPRFEGYQWH</sequence>
<protein>
    <recommendedName>
        <fullName evidence="4">Zn(2)-C6 fungal-type domain-containing protein</fullName>
    </recommendedName>
</protein>
<keyword evidence="2" id="KW-0539">Nucleus</keyword>
<dbReference type="InterPro" id="IPR036864">
    <property type="entry name" value="Zn2-C6_fun-type_DNA-bd_sf"/>
</dbReference>
<dbReference type="PROSITE" id="PS50048">
    <property type="entry name" value="ZN2_CY6_FUNGAL_2"/>
    <property type="match status" value="1"/>
</dbReference>
<dbReference type="Pfam" id="PF11951">
    <property type="entry name" value="Fungal_trans_2"/>
    <property type="match status" value="1"/>
</dbReference>
<feature type="domain" description="Zn(2)-C6 fungal-type" evidence="4">
    <location>
        <begin position="30"/>
        <end position="58"/>
    </location>
</feature>
<dbReference type="RefSeq" id="XP_033390098.1">
    <property type="nucleotide sequence ID" value="XM_033531562.1"/>
</dbReference>
<feature type="region of interest" description="Disordered" evidence="3">
    <location>
        <begin position="124"/>
        <end position="158"/>
    </location>
</feature>
<dbReference type="Proteomes" id="UP000799778">
    <property type="component" value="Unassembled WGS sequence"/>
</dbReference>
<comment type="subcellular location">
    <subcellularLocation>
        <location evidence="1">Nucleus</location>
    </subcellularLocation>
</comment>
<dbReference type="GO" id="GO:0000981">
    <property type="term" value="F:DNA-binding transcription factor activity, RNA polymerase II-specific"/>
    <property type="evidence" value="ECO:0007669"/>
    <property type="project" value="InterPro"/>
</dbReference>
<name>A0A6A5Y8U9_9PLEO</name>
<dbReference type="InterPro" id="IPR001138">
    <property type="entry name" value="Zn2Cys6_DnaBD"/>
</dbReference>
<dbReference type="GeneID" id="54288959"/>
<dbReference type="OrthoDB" id="4835445at2759"/>
<gene>
    <name evidence="5" type="ORF">BU24DRAFT_457700</name>
</gene>
<evidence type="ECO:0000313" key="6">
    <source>
        <dbReference type="Proteomes" id="UP000799778"/>
    </source>
</evidence>
<evidence type="ECO:0000256" key="1">
    <source>
        <dbReference type="ARBA" id="ARBA00004123"/>
    </source>
</evidence>
<dbReference type="GO" id="GO:0000976">
    <property type="term" value="F:transcription cis-regulatory region binding"/>
    <property type="evidence" value="ECO:0007669"/>
    <property type="project" value="TreeGrafter"/>
</dbReference>
<keyword evidence="6" id="KW-1185">Reference proteome</keyword>
<dbReference type="Pfam" id="PF00172">
    <property type="entry name" value="Zn_clus"/>
    <property type="match status" value="1"/>
</dbReference>
<dbReference type="AlphaFoldDB" id="A0A6A5Y8U9"/>
<feature type="region of interest" description="Disordered" evidence="3">
    <location>
        <begin position="1"/>
        <end position="30"/>
    </location>
</feature>
<evidence type="ECO:0000313" key="5">
    <source>
        <dbReference type="EMBL" id="KAF2021759.1"/>
    </source>
</evidence>
<evidence type="ECO:0000256" key="2">
    <source>
        <dbReference type="ARBA" id="ARBA00023242"/>
    </source>
</evidence>
<dbReference type="PANTHER" id="PTHR37534">
    <property type="entry name" value="TRANSCRIPTIONAL ACTIVATOR PROTEIN UGA3"/>
    <property type="match status" value="1"/>
</dbReference>
<evidence type="ECO:0000259" key="4">
    <source>
        <dbReference type="PROSITE" id="PS50048"/>
    </source>
</evidence>
<dbReference type="InterPro" id="IPR021858">
    <property type="entry name" value="Fun_TF"/>
</dbReference>
<accession>A0A6A5Y8U9</accession>
<dbReference type="SUPFAM" id="SSF57701">
    <property type="entry name" value="Zn2/Cys6 DNA-binding domain"/>
    <property type="match status" value="1"/>
</dbReference>
<reference evidence="5" key="1">
    <citation type="journal article" date="2020" name="Stud. Mycol.">
        <title>101 Dothideomycetes genomes: a test case for predicting lifestyles and emergence of pathogens.</title>
        <authorList>
            <person name="Haridas S."/>
            <person name="Albert R."/>
            <person name="Binder M."/>
            <person name="Bloem J."/>
            <person name="Labutti K."/>
            <person name="Salamov A."/>
            <person name="Andreopoulos B."/>
            <person name="Baker S."/>
            <person name="Barry K."/>
            <person name="Bills G."/>
            <person name="Bluhm B."/>
            <person name="Cannon C."/>
            <person name="Castanera R."/>
            <person name="Culley D."/>
            <person name="Daum C."/>
            <person name="Ezra D."/>
            <person name="Gonzalez J."/>
            <person name="Henrissat B."/>
            <person name="Kuo A."/>
            <person name="Liang C."/>
            <person name="Lipzen A."/>
            <person name="Lutzoni F."/>
            <person name="Magnuson J."/>
            <person name="Mondo S."/>
            <person name="Nolan M."/>
            <person name="Ohm R."/>
            <person name="Pangilinan J."/>
            <person name="Park H.-J."/>
            <person name="Ramirez L."/>
            <person name="Alfaro M."/>
            <person name="Sun H."/>
            <person name="Tritt A."/>
            <person name="Yoshinaga Y."/>
            <person name="Zwiers L.-H."/>
            <person name="Turgeon B."/>
            <person name="Goodwin S."/>
            <person name="Spatafora J."/>
            <person name="Crous P."/>
            <person name="Grigoriev I."/>
        </authorList>
    </citation>
    <scope>NUCLEOTIDE SEQUENCE</scope>
    <source>
        <strain evidence="5">CBS 175.79</strain>
    </source>
</reference>
<dbReference type="PANTHER" id="PTHR37534:SF11">
    <property type="entry name" value="ZN(II)2CYS6 TRANSCRIPTION FACTOR (EUROFUNG)"/>
    <property type="match status" value="1"/>
</dbReference>
<dbReference type="GO" id="GO:0045944">
    <property type="term" value="P:positive regulation of transcription by RNA polymerase II"/>
    <property type="evidence" value="ECO:0007669"/>
    <property type="project" value="TreeGrafter"/>
</dbReference>
<dbReference type="EMBL" id="ML978066">
    <property type="protein sequence ID" value="KAF2021759.1"/>
    <property type="molecule type" value="Genomic_DNA"/>
</dbReference>
<dbReference type="SMART" id="SM00066">
    <property type="entry name" value="GAL4"/>
    <property type="match status" value="1"/>
</dbReference>
<dbReference type="CDD" id="cd00067">
    <property type="entry name" value="GAL4"/>
    <property type="match status" value="1"/>
</dbReference>
<feature type="compositionally biased region" description="Low complexity" evidence="3">
    <location>
        <begin position="132"/>
        <end position="145"/>
    </location>
</feature>